<keyword evidence="3" id="KW-0238">DNA-binding</keyword>
<reference evidence="8" key="2">
    <citation type="journal article" date="2023" name="IMA Fungus">
        <title>Comparative genomic study of the Penicillium genus elucidates a diverse pangenome and 15 lateral gene transfer events.</title>
        <authorList>
            <person name="Petersen C."/>
            <person name="Sorensen T."/>
            <person name="Nielsen M.R."/>
            <person name="Sondergaard T.E."/>
            <person name="Sorensen J.L."/>
            <person name="Fitzpatrick D.A."/>
            <person name="Frisvad J.C."/>
            <person name="Nielsen K.L."/>
        </authorList>
    </citation>
    <scope>NUCLEOTIDE SEQUENCE</scope>
    <source>
        <strain evidence="8">IBT 23319</strain>
    </source>
</reference>
<dbReference type="GO" id="GO:0000981">
    <property type="term" value="F:DNA-binding transcription factor activity, RNA polymerase II-specific"/>
    <property type="evidence" value="ECO:0007669"/>
    <property type="project" value="InterPro"/>
</dbReference>
<dbReference type="RefSeq" id="XP_056504782.1">
    <property type="nucleotide sequence ID" value="XM_056639025.1"/>
</dbReference>
<keyword evidence="4" id="KW-0804">Transcription</keyword>
<dbReference type="AlphaFoldDB" id="A0A9W9TUK5"/>
<evidence type="ECO:0000313" key="9">
    <source>
        <dbReference type="Proteomes" id="UP001147733"/>
    </source>
</evidence>
<feature type="compositionally biased region" description="Polar residues" evidence="6">
    <location>
        <begin position="63"/>
        <end position="102"/>
    </location>
</feature>
<feature type="domain" description="Zn(2)-C6 fungal-type" evidence="7">
    <location>
        <begin position="25"/>
        <end position="54"/>
    </location>
</feature>
<accession>A0A9W9TUK5</accession>
<sequence>MKRKLESTSAPPPSPKGYRRQDPVSCEFCRKKKLKCDRNHPCGSCSARGLSCSYGIYGPAASPSEQRNIDSGRSPNLTSSTSSMAQTPQKKTKNLSTPRNDPLTTADWLETIVMGHRIPSAMPIPLRNDITQNRANQPDSGQATISGNLLTLIRDGNLPSCQNPATIHLLSLLPSEPEALGMLSYYFNHLDYQYHLIVAHRTERDILAIYENASNNQPVNLGHLALLFSIIASAIFYQLLPTESVDIADRCSGEAAFLAGAALIQANYIAYPTLEGLQATMIISHHLSCLTFSPTISPFFIHGSLINQAQSLGLHVLDSASQIEERKANGYDRAEVELKRRLWWDLASYDWLIGFLSGPQQWTYRIQPSHMNVWRPLNIEDEEIETCDTAQPMSKPTCMSYAHHRLRLAEVCRQIVDQIGPEHLQGADVPYEKILDLDRKLHNAHAELPVFFRYDQHARREFSELYRERPMLAWQRAFIQQGYHSRLCRLHRQYFVRGARDPRYSYSHVVSLQSARKVLEVKRIMDEEEPLFAPNSSFFWAVMHHVFMAAVTLLIDVCFNWDDILAEKRKEEVLEACRMLSRAQQTSSIAREGINAMMGILRKHWKQERQLPPPQESMNPETASHPSIFPVPSDMQPAKNLYVSSEQDLSATTHSFDFANPAADIPLEDLWSEMLNNSAHSGLNTPEWMDMLTELNNTTGICEQA</sequence>
<dbReference type="Pfam" id="PF00172">
    <property type="entry name" value="Zn_clus"/>
    <property type="match status" value="1"/>
</dbReference>
<comment type="caution">
    <text evidence="8">The sequence shown here is derived from an EMBL/GenBank/DDBJ whole genome shotgun (WGS) entry which is preliminary data.</text>
</comment>
<dbReference type="Gene3D" id="4.10.240.10">
    <property type="entry name" value="Zn(2)-C6 fungal-type DNA-binding domain"/>
    <property type="match status" value="1"/>
</dbReference>
<protein>
    <submittedName>
        <fullName evidence="8">Transcriptional regulator family: Fungal Specific TF</fullName>
    </submittedName>
</protein>
<dbReference type="GO" id="GO:0003677">
    <property type="term" value="F:DNA binding"/>
    <property type="evidence" value="ECO:0007669"/>
    <property type="project" value="UniProtKB-KW"/>
</dbReference>
<dbReference type="SUPFAM" id="SSF57701">
    <property type="entry name" value="Zn2/Cys6 DNA-binding domain"/>
    <property type="match status" value="1"/>
</dbReference>
<dbReference type="PROSITE" id="PS00463">
    <property type="entry name" value="ZN2_CY6_FUNGAL_1"/>
    <property type="match status" value="1"/>
</dbReference>
<keyword evidence="9" id="KW-1185">Reference proteome</keyword>
<dbReference type="GO" id="GO:0005634">
    <property type="term" value="C:nucleus"/>
    <property type="evidence" value="ECO:0007669"/>
    <property type="project" value="UniProtKB-SubCell"/>
</dbReference>
<dbReference type="EMBL" id="JAPQKT010000001">
    <property type="protein sequence ID" value="KAJ5241778.1"/>
    <property type="molecule type" value="Genomic_DNA"/>
</dbReference>
<proteinExistence type="predicted"/>
<dbReference type="Proteomes" id="UP001147733">
    <property type="component" value="Unassembled WGS sequence"/>
</dbReference>
<feature type="region of interest" description="Disordered" evidence="6">
    <location>
        <begin position="1"/>
        <end position="23"/>
    </location>
</feature>
<dbReference type="PANTHER" id="PTHR31001">
    <property type="entry name" value="UNCHARACTERIZED TRANSCRIPTIONAL REGULATORY PROTEIN"/>
    <property type="match status" value="1"/>
</dbReference>
<comment type="subcellular location">
    <subcellularLocation>
        <location evidence="1">Nucleus</location>
    </subcellularLocation>
</comment>
<evidence type="ECO:0000259" key="7">
    <source>
        <dbReference type="PROSITE" id="PS50048"/>
    </source>
</evidence>
<dbReference type="SMART" id="SM00066">
    <property type="entry name" value="GAL4"/>
    <property type="match status" value="1"/>
</dbReference>
<dbReference type="InterPro" id="IPR050613">
    <property type="entry name" value="Sec_Metabolite_Reg"/>
</dbReference>
<evidence type="ECO:0000256" key="3">
    <source>
        <dbReference type="ARBA" id="ARBA00023125"/>
    </source>
</evidence>
<evidence type="ECO:0000256" key="6">
    <source>
        <dbReference type="SAM" id="MobiDB-lite"/>
    </source>
</evidence>
<keyword evidence="5" id="KW-0539">Nucleus</keyword>
<dbReference type="CDD" id="cd12148">
    <property type="entry name" value="fungal_TF_MHR"/>
    <property type="match status" value="1"/>
</dbReference>
<evidence type="ECO:0000256" key="2">
    <source>
        <dbReference type="ARBA" id="ARBA00023015"/>
    </source>
</evidence>
<dbReference type="GO" id="GO:0008270">
    <property type="term" value="F:zinc ion binding"/>
    <property type="evidence" value="ECO:0007669"/>
    <property type="project" value="InterPro"/>
</dbReference>
<name>A0A9W9TUK5_PENCI</name>
<evidence type="ECO:0000256" key="4">
    <source>
        <dbReference type="ARBA" id="ARBA00023163"/>
    </source>
</evidence>
<dbReference type="GeneID" id="81378192"/>
<dbReference type="PROSITE" id="PS50048">
    <property type="entry name" value="ZN2_CY6_FUNGAL_2"/>
    <property type="match status" value="1"/>
</dbReference>
<dbReference type="PANTHER" id="PTHR31001:SF90">
    <property type="entry name" value="CENTROMERE DNA-BINDING PROTEIN COMPLEX CBF3 SUBUNIT B"/>
    <property type="match status" value="1"/>
</dbReference>
<organism evidence="8 9">
    <name type="scientific">Penicillium citrinum</name>
    <dbReference type="NCBI Taxonomy" id="5077"/>
    <lineage>
        <taxon>Eukaryota</taxon>
        <taxon>Fungi</taxon>
        <taxon>Dikarya</taxon>
        <taxon>Ascomycota</taxon>
        <taxon>Pezizomycotina</taxon>
        <taxon>Eurotiomycetes</taxon>
        <taxon>Eurotiomycetidae</taxon>
        <taxon>Eurotiales</taxon>
        <taxon>Aspergillaceae</taxon>
        <taxon>Penicillium</taxon>
    </lineage>
</organism>
<dbReference type="CDD" id="cd00067">
    <property type="entry name" value="GAL4"/>
    <property type="match status" value="1"/>
</dbReference>
<reference evidence="8" key="1">
    <citation type="submission" date="2022-11" db="EMBL/GenBank/DDBJ databases">
        <authorList>
            <person name="Petersen C."/>
        </authorList>
    </citation>
    <scope>NUCLEOTIDE SEQUENCE</scope>
    <source>
        <strain evidence="8">IBT 23319</strain>
    </source>
</reference>
<dbReference type="InterPro" id="IPR036864">
    <property type="entry name" value="Zn2-C6_fun-type_DNA-bd_sf"/>
</dbReference>
<dbReference type="OrthoDB" id="3014581at2759"/>
<dbReference type="InterPro" id="IPR001138">
    <property type="entry name" value="Zn2Cys6_DnaBD"/>
</dbReference>
<feature type="region of interest" description="Disordered" evidence="6">
    <location>
        <begin position="61"/>
        <end position="102"/>
    </location>
</feature>
<evidence type="ECO:0000313" key="8">
    <source>
        <dbReference type="EMBL" id="KAJ5241778.1"/>
    </source>
</evidence>
<evidence type="ECO:0000256" key="5">
    <source>
        <dbReference type="ARBA" id="ARBA00023242"/>
    </source>
</evidence>
<evidence type="ECO:0000256" key="1">
    <source>
        <dbReference type="ARBA" id="ARBA00004123"/>
    </source>
</evidence>
<keyword evidence="2" id="KW-0805">Transcription regulation</keyword>
<gene>
    <name evidence="8" type="ORF">N7469_000105</name>
</gene>